<dbReference type="GO" id="GO:0003677">
    <property type="term" value="F:DNA binding"/>
    <property type="evidence" value="ECO:0007669"/>
    <property type="project" value="InterPro"/>
</dbReference>
<dbReference type="Gene3D" id="3.30.1310.10">
    <property type="entry name" value="Nucleoid-associated protein YbaB-like domain"/>
    <property type="match status" value="1"/>
</dbReference>
<dbReference type="EMBL" id="BSTX01000001">
    <property type="protein sequence ID" value="GLZ76792.1"/>
    <property type="molecule type" value="Genomic_DNA"/>
</dbReference>
<dbReference type="SUPFAM" id="SSF82607">
    <property type="entry name" value="YbaB-like"/>
    <property type="match status" value="1"/>
</dbReference>
<comment type="caution">
    <text evidence="2">The sequence shown here is derived from an EMBL/GenBank/DDBJ whole genome shotgun (WGS) entry which is preliminary data.</text>
</comment>
<dbReference type="Proteomes" id="UP001165079">
    <property type="component" value="Unassembled WGS sequence"/>
</dbReference>
<protein>
    <recommendedName>
        <fullName evidence="4">YbaB/EbfC DNA-binding family protein</fullName>
    </recommendedName>
</protein>
<reference evidence="2" key="1">
    <citation type="submission" date="2023-03" db="EMBL/GenBank/DDBJ databases">
        <title>Actinorhabdospora filicis NBRC 111898.</title>
        <authorList>
            <person name="Ichikawa N."/>
            <person name="Sato H."/>
            <person name="Tonouchi N."/>
        </authorList>
    </citation>
    <scope>NUCLEOTIDE SEQUENCE</scope>
    <source>
        <strain evidence="2">NBRC 111898</strain>
    </source>
</reference>
<evidence type="ECO:0000313" key="3">
    <source>
        <dbReference type="Proteomes" id="UP001165079"/>
    </source>
</evidence>
<dbReference type="AlphaFoldDB" id="A0A9W6W2A3"/>
<keyword evidence="3" id="KW-1185">Reference proteome</keyword>
<accession>A0A9W6W2A3</accession>
<sequence>MTQQFDLDEWTRGFEERIAVMRRRAEEASAALTEGESTHTTRDGSVTVTVGPSGALVDVRFGARAEGMSAPQLSTAIMAAYREAATASARRLQETMSGIVGADSQIMDVFKTHVPVPGEEDNR</sequence>
<feature type="region of interest" description="Disordered" evidence="1">
    <location>
        <begin position="26"/>
        <end position="49"/>
    </location>
</feature>
<evidence type="ECO:0000313" key="2">
    <source>
        <dbReference type="EMBL" id="GLZ76792.1"/>
    </source>
</evidence>
<dbReference type="InterPro" id="IPR004401">
    <property type="entry name" value="YbaB/EbfC"/>
</dbReference>
<name>A0A9W6W2A3_9ACTN</name>
<organism evidence="2 3">
    <name type="scientific">Actinorhabdospora filicis</name>
    <dbReference type="NCBI Taxonomy" id="1785913"/>
    <lineage>
        <taxon>Bacteria</taxon>
        <taxon>Bacillati</taxon>
        <taxon>Actinomycetota</taxon>
        <taxon>Actinomycetes</taxon>
        <taxon>Micromonosporales</taxon>
        <taxon>Micromonosporaceae</taxon>
        <taxon>Actinorhabdospora</taxon>
    </lineage>
</organism>
<proteinExistence type="predicted"/>
<dbReference type="InterPro" id="IPR036894">
    <property type="entry name" value="YbaB-like_sf"/>
</dbReference>
<evidence type="ECO:0008006" key="4">
    <source>
        <dbReference type="Google" id="ProtNLM"/>
    </source>
</evidence>
<dbReference type="Pfam" id="PF02575">
    <property type="entry name" value="YbaB_DNA_bd"/>
    <property type="match status" value="1"/>
</dbReference>
<gene>
    <name evidence="2" type="ORF">Afil01_15990</name>
</gene>
<dbReference type="RefSeq" id="WP_285661950.1">
    <property type="nucleotide sequence ID" value="NZ_BSTX01000001.1"/>
</dbReference>
<evidence type="ECO:0000256" key="1">
    <source>
        <dbReference type="SAM" id="MobiDB-lite"/>
    </source>
</evidence>